<evidence type="ECO:0000256" key="3">
    <source>
        <dbReference type="ARBA" id="ARBA00022692"/>
    </source>
</evidence>
<feature type="transmembrane region" description="Helical" evidence="6">
    <location>
        <begin position="453"/>
        <end position="471"/>
    </location>
</feature>
<feature type="transmembrane region" description="Helical" evidence="6">
    <location>
        <begin position="198"/>
        <end position="218"/>
    </location>
</feature>
<organism evidence="7 8">
    <name type="scientific">Variovorax dokdonensis</name>
    <dbReference type="NCBI Taxonomy" id="344883"/>
    <lineage>
        <taxon>Bacteria</taxon>
        <taxon>Pseudomonadati</taxon>
        <taxon>Pseudomonadota</taxon>
        <taxon>Betaproteobacteria</taxon>
        <taxon>Burkholderiales</taxon>
        <taxon>Comamonadaceae</taxon>
        <taxon>Variovorax</taxon>
    </lineage>
</organism>
<name>A0ABT7N5C4_9BURK</name>
<dbReference type="InterPro" id="IPR002293">
    <property type="entry name" value="AA/rel_permease1"/>
</dbReference>
<feature type="transmembrane region" description="Helical" evidence="6">
    <location>
        <begin position="319"/>
        <end position="342"/>
    </location>
</feature>
<reference evidence="7" key="1">
    <citation type="submission" date="2023-06" db="EMBL/GenBank/DDBJ databases">
        <authorList>
            <person name="Jiang Y."/>
            <person name="Liu Q."/>
        </authorList>
    </citation>
    <scope>NUCLEOTIDE SEQUENCE</scope>
    <source>
        <strain evidence="7">CGMCC 1.12089</strain>
    </source>
</reference>
<protein>
    <submittedName>
        <fullName evidence="7">Amino acid permease</fullName>
    </submittedName>
</protein>
<dbReference type="Pfam" id="PF13520">
    <property type="entry name" value="AA_permease_2"/>
    <property type="match status" value="1"/>
</dbReference>
<dbReference type="EMBL" id="JASZYV010000001">
    <property type="protein sequence ID" value="MDM0043151.1"/>
    <property type="molecule type" value="Genomic_DNA"/>
</dbReference>
<comment type="subcellular location">
    <subcellularLocation>
        <location evidence="1">Membrane</location>
        <topology evidence="1">Multi-pass membrane protein</topology>
    </subcellularLocation>
</comment>
<dbReference type="Proteomes" id="UP001174908">
    <property type="component" value="Unassembled WGS sequence"/>
</dbReference>
<comment type="caution">
    <text evidence="7">The sequence shown here is derived from an EMBL/GenBank/DDBJ whole genome shotgun (WGS) entry which is preliminary data.</text>
</comment>
<feature type="transmembrane region" description="Helical" evidence="6">
    <location>
        <begin position="273"/>
        <end position="299"/>
    </location>
</feature>
<evidence type="ECO:0000256" key="6">
    <source>
        <dbReference type="SAM" id="Phobius"/>
    </source>
</evidence>
<feature type="transmembrane region" description="Helical" evidence="6">
    <location>
        <begin position="166"/>
        <end position="186"/>
    </location>
</feature>
<evidence type="ECO:0000313" key="7">
    <source>
        <dbReference type="EMBL" id="MDM0043151.1"/>
    </source>
</evidence>
<evidence type="ECO:0000256" key="4">
    <source>
        <dbReference type="ARBA" id="ARBA00022989"/>
    </source>
</evidence>
<keyword evidence="5 6" id="KW-0472">Membrane</keyword>
<feature type="transmembrane region" description="Helical" evidence="6">
    <location>
        <begin position="63"/>
        <end position="85"/>
    </location>
</feature>
<accession>A0ABT7N5C4</accession>
<keyword evidence="8" id="KW-1185">Reference proteome</keyword>
<sequence>MSGSQYTARKSVADIVASGEAGEHKLTKSLGAFSITALGVGAIIGAGIFVLTGSAAARYAGPGVMLSFVLAGLACAFVGLCYAELSALIPVSGSSYTYSYATLGELTAWIIGWDLVLEYAMGSATVAVGWSGYLVSLLGQFGVHLPPELVNAPGLVTLADGSTVQALFNVPAAAIVLLITMMLVLGTKESARLNNLMVVIKLVVVLAFIGFGIGMVNLDNWVPFVPENTGTFGEFGVSGVLRASSVVFFAFIGFDAVSTAAQEARNPQRDMPLGILGSLLVCTLLYVAVAAVLTGLVPYQKLGVPDPIAVGVEAIGKPWLSLLIKFGALAGLTTVILVLLYGQSRIFFTIARDGLLPPVFSRVHKSTGTPHLSLIIVGILVSLAAGLMPIHLLGEMVSIGTLFAFILVCGAVLYLRRAESEVFRPFRVPGVPIIPVVGIALCLLLMAGLPMDTWIRLFVWLAIGLVIYFGYGRHHSTLGKRMRAAGKTK</sequence>
<evidence type="ECO:0000313" key="8">
    <source>
        <dbReference type="Proteomes" id="UP001174908"/>
    </source>
</evidence>
<proteinExistence type="predicted"/>
<keyword evidence="4 6" id="KW-1133">Transmembrane helix</keyword>
<evidence type="ECO:0000256" key="1">
    <source>
        <dbReference type="ARBA" id="ARBA00004141"/>
    </source>
</evidence>
<dbReference type="PANTHER" id="PTHR43243">
    <property type="entry name" value="INNER MEMBRANE TRANSPORTER YGJI-RELATED"/>
    <property type="match status" value="1"/>
</dbReference>
<evidence type="ECO:0000256" key="5">
    <source>
        <dbReference type="ARBA" id="ARBA00023136"/>
    </source>
</evidence>
<feature type="transmembrane region" description="Helical" evidence="6">
    <location>
        <begin position="427"/>
        <end position="447"/>
    </location>
</feature>
<keyword evidence="3 6" id="KW-0812">Transmembrane</keyword>
<dbReference type="RefSeq" id="WP_286658274.1">
    <property type="nucleotide sequence ID" value="NZ_JASZYV010000001.1"/>
</dbReference>
<dbReference type="PANTHER" id="PTHR43243:SF4">
    <property type="entry name" value="CATIONIC AMINO ACID TRANSPORTER 4"/>
    <property type="match status" value="1"/>
</dbReference>
<feature type="transmembrane region" description="Helical" evidence="6">
    <location>
        <begin position="30"/>
        <end position="51"/>
    </location>
</feature>
<feature type="transmembrane region" description="Helical" evidence="6">
    <location>
        <begin position="396"/>
        <end position="415"/>
    </location>
</feature>
<keyword evidence="2" id="KW-0813">Transport</keyword>
<dbReference type="Gene3D" id="1.20.1740.10">
    <property type="entry name" value="Amino acid/polyamine transporter I"/>
    <property type="match status" value="1"/>
</dbReference>
<dbReference type="PIRSF" id="PIRSF006060">
    <property type="entry name" value="AA_transporter"/>
    <property type="match status" value="1"/>
</dbReference>
<evidence type="ECO:0000256" key="2">
    <source>
        <dbReference type="ARBA" id="ARBA00022448"/>
    </source>
</evidence>
<feature type="transmembrane region" description="Helical" evidence="6">
    <location>
        <begin position="372"/>
        <end position="390"/>
    </location>
</feature>
<feature type="transmembrane region" description="Helical" evidence="6">
    <location>
        <begin position="238"/>
        <end position="261"/>
    </location>
</feature>
<gene>
    <name evidence="7" type="ORF">QTH91_01530</name>
</gene>